<reference evidence="1" key="1">
    <citation type="journal article" date="2022" name="bioRxiv">
        <title>Population genetic analysis of Ophidiomyces ophidiicola, the causative agent of snake fungal disease, indicates recent introductions to the USA.</title>
        <authorList>
            <person name="Ladner J.T."/>
            <person name="Palmer J.M."/>
            <person name="Ettinger C.L."/>
            <person name="Stajich J.E."/>
            <person name="Farrell T.M."/>
            <person name="Glorioso B.M."/>
            <person name="Lawson B."/>
            <person name="Price S.J."/>
            <person name="Stengle A.G."/>
            <person name="Grear D.A."/>
            <person name="Lorch J.M."/>
        </authorList>
    </citation>
    <scope>NUCLEOTIDE SEQUENCE</scope>
    <source>
        <strain evidence="1">NWHC 24266-5</strain>
    </source>
</reference>
<name>A0ACB8UNN2_9EURO</name>
<gene>
    <name evidence="1" type="ORF">LOY88_006502</name>
</gene>
<comment type="caution">
    <text evidence="1">The sequence shown here is derived from an EMBL/GenBank/DDBJ whole genome shotgun (WGS) entry which is preliminary data.</text>
</comment>
<organism evidence="1">
    <name type="scientific">Ophidiomyces ophidiicola</name>
    <dbReference type="NCBI Taxonomy" id="1387563"/>
    <lineage>
        <taxon>Eukaryota</taxon>
        <taxon>Fungi</taxon>
        <taxon>Dikarya</taxon>
        <taxon>Ascomycota</taxon>
        <taxon>Pezizomycotina</taxon>
        <taxon>Eurotiomycetes</taxon>
        <taxon>Eurotiomycetidae</taxon>
        <taxon>Onygenales</taxon>
        <taxon>Onygenaceae</taxon>
        <taxon>Ophidiomyces</taxon>
    </lineage>
</organism>
<evidence type="ECO:0000313" key="1">
    <source>
        <dbReference type="EMBL" id="KAI2381891.1"/>
    </source>
</evidence>
<dbReference type="EMBL" id="JALBCA010000160">
    <property type="protein sequence ID" value="KAI2381891.1"/>
    <property type="molecule type" value="Genomic_DNA"/>
</dbReference>
<proteinExistence type="predicted"/>
<protein>
    <submittedName>
        <fullName evidence="1">Uncharacterized protein</fullName>
    </submittedName>
</protein>
<sequence>MRAVLIPIVAYLFSRVHVVAVTGEEQQYVDHCTKAYGPNTSIRPAEGGGYQCVMCAGSAYNDPATGDRKCCNRLNEVFSADSVTKAEGGCCQPNMAYSYDPVTNSGRCCGPGERYRDGDCHREEPLPARCMACSNKFACQCDGNLGIRYGHCYTMTDINGLHFNRAVDGTYQSGGDIDNLIFKVCKTTADCDADKGRFVPDDGTWSLQDQLGQRGDTGPGWFGNQLPHMAIANFKTPALAAIFRGEGYCMYGDCAICLRLFPDKGLSAPCPLGASAAMAHIGAANNPLNCKAYRFQEIKCVKGVPARPA</sequence>
<accession>A0ACB8UNN2</accession>